<evidence type="ECO:0000313" key="3">
    <source>
        <dbReference type="EMBL" id="OAG65395.1"/>
    </source>
</evidence>
<reference evidence="2 5" key="2">
    <citation type="submission" date="2023-12" db="EMBL/GenBank/DDBJ databases">
        <title>Genome sequencing of Xanthomonas floridensis.</title>
        <authorList>
            <person name="Greer S."/>
            <person name="Harrison J."/>
            <person name="Grant M."/>
            <person name="Vicente J."/>
            <person name="Studholme D."/>
        </authorList>
    </citation>
    <scope>NUCLEOTIDE SEQUENCE [LARGE SCALE GENOMIC DNA]</scope>
    <source>
        <strain evidence="2 5">WHRI 8848</strain>
    </source>
</reference>
<evidence type="ECO:0000313" key="5">
    <source>
        <dbReference type="Proteomes" id="UP001303614"/>
    </source>
</evidence>
<feature type="transmembrane region" description="Helical" evidence="1">
    <location>
        <begin position="86"/>
        <end position="107"/>
    </location>
</feature>
<evidence type="ECO:0008006" key="6">
    <source>
        <dbReference type="Google" id="ProtNLM"/>
    </source>
</evidence>
<dbReference type="AlphaFoldDB" id="A0A1A9M4Y0"/>
<dbReference type="Proteomes" id="UP001303614">
    <property type="component" value="Unassembled WGS sequence"/>
</dbReference>
<protein>
    <recommendedName>
        <fullName evidence="6">Cobalamin ABC transporter</fullName>
    </recommendedName>
</protein>
<dbReference type="EMBL" id="JAYFSO010000027">
    <property type="protein sequence ID" value="MEA5125764.1"/>
    <property type="molecule type" value="Genomic_DNA"/>
</dbReference>
<dbReference type="RefSeq" id="WP_064511088.1">
    <property type="nucleotide sequence ID" value="NZ_JAYFSN010000029.1"/>
</dbReference>
<accession>A0A1A9M4Y0</accession>
<dbReference type="Proteomes" id="UP000077659">
    <property type="component" value="Unassembled WGS sequence"/>
</dbReference>
<sequence length="203" mass="21437">MSVASHQAAPARTALHGGAAWACGIALALLMVCTRGQHFASVDVLPSASWAVFFLAGALLRPVWMLPLLFGLASALDLIGLASGSISDWCLSPAYWALALAYATLWLGGRWSAMRLERDAWSELPRVLGALLFSGSAAYLLSKGGFYFLSGRYPQATLGGFLARVPVYYPRALGTLAGYVGITFALLAAGRSLAARPLMGERA</sequence>
<keyword evidence="1" id="KW-1133">Transmembrane helix</keyword>
<proteinExistence type="predicted"/>
<evidence type="ECO:0000256" key="1">
    <source>
        <dbReference type="SAM" id="Phobius"/>
    </source>
</evidence>
<feature type="transmembrane region" description="Helical" evidence="1">
    <location>
        <begin position="168"/>
        <end position="189"/>
    </location>
</feature>
<feature type="transmembrane region" description="Helical" evidence="1">
    <location>
        <begin position="44"/>
        <end position="66"/>
    </location>
</feature>
<feature type="transmembrane region" description="Helical" evidence="1">
    <location>
        <begin position="127"/>
        <end position="148"/>
    </location>
</feature>
<feature type="transmembrane region" description="Helical" evidence="1">
    <location>
        <begin position="14"/>
        <end position="32"/>
    </location>
</feature>
<dbReference type="OrthoDB" id="9787530at2"/>
<dbReference type="EMBL" id="LXNG01000058">
    <property type="protein sequence ID" value="OAG65395.1"/>
    <property type="molecule type" value="Genomic_DNA"/>
</dbReference>
<keyword evidence="1" id="KW-0812">Transmembrane</keyword>
<gene>
    <name evidence="3" type="ORF">A7D17_09405</name>
    <name evidence="2" type="ORF">VB146_18300</name>
</gene>
<keyword evidence="1" id="KW-0472">Membrane</keyword>
<evidence type="ECO:0000313" key="4">
    <source>
        <dbReference type="Proteomes" id="UP000077659"/>
    </source>
</evidence>
<keyword evidence="5" id="KW-1185">Reference proteome</keyword>
<organism evidence="3 4">
    <name type="scientific">Xanthomonas floridensis</name>
    <dbReference type="NCBI Taxonomy" id="1843580"/>
    <lineage>
        <taxon>Bacteria</taxon>
        <taxon>Pseudomonadati</taxon>
        <taxon>Pseudomonadota</taxon>
        <taxon>Gammaproteobacteria</taxon>
        <taxon>Lysobacterales</taxon>
        <taxon>Lysobacteraceae</taxon>
        <taxon>Xanthomonas</taxon>
    </lineage>
</organism>
<dbReference type="STRING" id="1843580.A7D17_09405"/>
<name>A0A1A9M4Y0_9XANT</name>
<comment type="caution">
    <text evidence="3">The sequence shown here is derived from an EMBL/GenBank/DDBJ whole genome shotgun (WGS) entry which is preliminary data.</text>
</comment>
<reference evidence="3 4" key="1">
    <citation type="submission" date="2016-05" db="EMBL/GenBank/DDBJ databases">
        <title>Pathogenic, phenotypic and molecular characterisation of Xanthomonas nasturtii sp. nov. and Xanthomonas floridensis sp. nov., new species of Xanthomonas associated with watercress production in Florida.</title>
        <authorList>
            <person name="Vicente J.G."/>
            <person name="Rothwell S."/>
            <person name="Holub E.B."/>
            <person name="Studholme D.J."/>
        </authorList>
    </citation>
    <scope>NUCLEOTIDE SEQUENCE [LARGE SCALE GENOMIC DNA]</scope>
    <source>
        <strain evidence="3 4">WHRI 8848</strain>
    </source>
</reference>
<evidence type="ECO:0000313" key="2">
    <source>
        <dbReference type="EMBL" id="MEA5125764.1"/>
    </source>
</evidence>